<reference evidence="2 3" key="1">
    <citation type="submission" date="2019-05" db="EMBL/GenBank/DDBJ databases">
        <title>Another draft genome of Portunus trituberculatus and its Hox gene families provides insights of decapod evolution.</title>
        <authorList>
            <person name="Jeong J.-H."/>
            <person name="Song I."/>
            <person name="Kim S."/>
            <person name="Choi T."/>
            <person name="Kim D."/>
            <person name="Ryu S."/>
            <person name="Kim W."/>
        </authorList>
    </citation>
    <scope>NUCLEOTIDE SEQUENCE [LARGE SCALE GENOMIC DNA]</scope>
    <source>
        <tissue evidence="2">Muscle</tissue>
    </source>
</reference>
<sequence>MRQWRLEIEEPLYDIPSRCSSQNCTREREPERRGADGGDDTRGREGGRVGWAVRGEARTGGKCHMD</sequence>
<dbReference type="AlphaFoldDB" id="A0A5B7HLV0"/>
<comment type="caution">
    <text evidence="2">The sequence shown here is derived from an EMBL/GenBank/DDBJ whole genome shotgun (WGS) entry which is preliminary data.</text>
</comment>
<proteinExistence type="predicted"/>
<name>A0A5B7HLV0_PORTR</name>
<feature type="compositionally biased region" description="Basic and acidic residues" evidence="1">
    <location>
        <begin position="55"/>
        <end position="66"/>
    </location>
</feature>
<dbReference type="Proteomes" id="UP000324222">
    <property type="component" value="Unassembled WGS sequence"/>
</dbReference>
<evidence type="ECO:0000313" key="3">
    <source>
        <dbReference type="Proteomes" id="UP000324222"/>
    </source>
</evidence>
<dbReference type="EMBL" id="VSRR010036729">
    <property type="protein sequence ID" value="MPC73410.1"/>
    <property type="molecule type" value="Genomic_DNA"/>
</dbReference>
<evidence type="ECO:0000256" key="1">
    <source>
        <dbReference type="SAM" id="MobiDB-lite"/>
    </source>
</evidence>
<accession>A0A5B7HLV0</accession>
<gene>
    <name evidence="2" type="ORF">E2C01_067738</name>
</gene>
<protein>
    <submittedName>
        <fullName evidence="2">Uncharacterized protein</fullName>
    </submittedName>
</protein>
<feature type="region of interest" description="Disordered" evidence="1">
    <location>
        <begin position="17"/>
        <end position="66"/>
    </location>
</feature>
<keyword evidence="3" id="KW-1185">Reference proteome</keyword>
<evidence type="ECO:0000313" key="2">
    <source>
        <dbReference type="EMBL" id="MPC73410.1"/>
    </source>
</evidence>
<feature type="compositionally biased region" description="Basic and acidic residues" evidence="1">
    <location>
        <begin position="25"/>
        <end position="47"/>
    </location>
</feature>
<organism evidence="2 3">
    <name type="scientific">Portunus trituberculatus</name>
    <name type="common">Swimming crab</name>
    <name type="synonym">Neptunus trituberculatus</name>
    <dbReference type="NCBI Taxonomy" id="210409"/>
    <lineage>
        <taxon>Eukaryota</taxon>
        <taxon>Metazoa</taxon>
        <taxon>Ecdysozoa</taxon>
        <taxon>Arthropoda</taxon>
        <taxon>Crustacea</taxon>
        <taxon>Multicrustacea</taxon>
        <taxon>Malacostraca</taxon>
        <taxon>Eumalacostraca</taxon>
        <taxon>Eucarida</taxon>
        <taxon>Decapoda</taxon>
        <taxon>Pleocyemata</taxon>
        <taxon>Brachyura</taxon>
        <taxon>Eubrachyura</taxon>
        <taxon>Portunoidea</taxon>
        <taxon>Portunidae</taxon>
        <taxon>Portuninae</taxon>
        <taxon>Portunus</taxon>
    </lineage>
</organism>